<name>A0A0A2EBD9_9PORP</name>
<keyword evidence="4" id="KW-1185">Reference proteome</keyword>
<reference evidence="1 4" key="2">
    <citation type="submission" date="2014-08" db="EMBL/GenBank/DDBJ databases">
        <title>Porphyromonas gulae strain:COT-052_OH3439 Genome sequencing.</title>
        <authorList>
            <person name="Wallis C."/>
            <person name="Deusch O."/>
            <person name="O'Flynn C."/>
            <person name="Davis I."/>
            <person name="Jospin G."/>
            <person name="Darling A.E."/>
            <person name="Coil D.A."/>
            <person name="Alexiev A."/>
            <person name="Horsfall A."/>
            <person name="Kirkwood N."/>
            <person name="Harris S."/>
            <person name="Eisen J.A."/>
        </authorList>
    </citation>
    <scope>NUCLEOTIDE SEQUENCE [LARGE SCALE GENOMIC DNA]</scope>
    <source>
        <strain evidence="4">COT-052 OH3439</strain>
        <strain evidence="1">COT-052_OH3439</strain>
    </source>
</reference>
<evidence type="ECO:0008006" key="5">
    <source>
        <dbReference type="Google" id="ProtNLM"/>
    </source>
</evidence>
<reference evidence="2 3" key="1">
    <citation type="submission" date="2014-08" db="EMBL/GenBank/DDBJ databases">
        <title>Porphyromonas gulae strain:COT-052_OH1451 Genome sequencing.</title>
        <authorList>
            <person name="Wallis C."/>
            <person name="Deusch O."/>
            <person name="O'Flynn C."/>
            <person name="Davis I."/>
            <person name="Jospin G."/>
            <person name="Darling A.E."/>
            <person name="Coil D.A."/>
            <person name="Alexiev A."/>
            <person name="Horsfall A."/>
            <person name="Kirkwood N."/>
            <person name="Harris S."/>
            <person name="Eisen J.A."/>
        </authorList>
    </citation>
    <scope>NUCLEOTIDE SEQUENCE [LARGE SCALE GENOMIC DNA]</scope>
    <source>
        <strain evidence="3">COT-052 OH1451</strain>
        <strain evidence="2">COT-052_OH1451</strain>
    </source>
</reference>
<sequence length="103" mass="11912">MENESKTINIELPEEIAQGNYCNLCIVMHSPSEFIMDFIRMVPNRDNARVQNRIILTPDNAKRLLTTLSDNIRRYEAEHGEIRTEQRVSDATFTFPTKIKGEA</sequence>
<evidence type="ECO:0000313" key="1">
    <source>
        <dbReference type="EMBL" id="KGN84760.1"/>
    </source>
</evidence>
<comment type="caution">
    <text evidence="1">The sequence shown here is derived from an EMBL/GenBank/DDBJ whole genome shotgun (WGS) entry which is preliminary data.</text>
</comment>
<evidence type="ECO:0000313" key="2">
    <source>
        <dbReference type="EMBL" id="KGN86283.1"/>
    </source>
</evidence>
<dbReference type="RefSeq" id="WP_018966099.1">
    <property type="nucleotide sequence ID" value="NZ_CALUCC010000130.1"/>
</dbReference>
<evidence type="ECO:0000313" key="4">
    <source>
        <dbReference type="Proteomes" id="UP000030146"/>
    </source>
</evidence>
<organism evidence="1 4">
    <name type="scientific">Porphyromonas gulae</name>
    <dbReference type="NCBI Taxonomy" id="111105"/>
    <lineage>
        <taxon>Bacteria</taxon>
        <taxon>Pseudomonadati</taxon>
        <taxon>Bacteroidota</taxon>
        <taxon>Bacteroidia</taxon>
        <taxon>Bacteroidales</taxon>
        <taxon>Porphyromonadaceae</taxon>
        <taxon>Porphyromonas</taxon>
    </lineage>
</organism>
<dbReference type="Proteomes" id="UP000030146">
    <property type="component" value="Unassembled WGS sequence"/>
</dbReference>
<dbReference type="OrthoDB" id="9813817at2"/>
<accession>A0A0A2EBD9</accession>
<dbReference type="eggNOG" id="COG4191">
    <property type="taxonomic scope" value="Bacteria"/>
</dbReference>
<proteinExistence type="predicted"/>
<protein>
    <recommendedName>
        <fullName evidence="5">DUF3467 domain-containing protein</fullName>
    </recommendedName>
</protein>
<dbReference type="EMBL" id="JRAI01000039">
    <property type="protein sequence ID" value="KGN86283.1"/>
    <property type="molecule type" value="Genomic_DNA"/>
</dbReference>
<dbReference type="AlphaFoldDB" id="A0A0A2EBD9"/>
<gene>
    <name evidence="2" type="ORF">HR08_04245</name>
    <name evidence="1" type="ORF">HR15_10395</name>
</gene>
<dbReference type="Proteomes" id="UP000030130">
    <property type="component" value="Unassembled WGS sequence"/>
</dbReference>
<dbReference type="Pfam" id="PF11950">
    <property type="entry name" value="DUF3467"/>
    <property type="match status" value="1"/>
</dbReference>
<dbReference type="STRING" id="111105.HR09_10485"/>
<dbReference type="EMBL" id="JRAK01000139">
    <property type="protein sequence ID" value="KGN84760.1"/>
    <property type="molecule type" value="Genomic_DNA"/>
</dbReference>
<dbReference type="InterPro" id="IPR021857">
    <property type="entry name" value="DUF3467"/>
</dbReference>
<dbReference type="PATRIC" id="fig|111105.18.peg.1482"/>
<evidence type="ECO:0000313" key="3">
    <source>
        <dbReference type="Proteomes" id="UP000030130"/>
    </source>
</evidence>